<feature type="compositionally biased region" description="Pro residues" evidence="1">
    <location>
        <begin position="324"/>
        <end position="344"/>
    </location>
</feature>
<sequence length="570" mass="57046">MSYGQMAGGGPSVDTILAEPNCKPGGVVAGKVHLRGGAGPAEIRQVTLALMPRMRHHGGETAGPEVYRGALTRGFRLDAGGQRDLAFSIPLPYELPFTTVLGHELPGFTIGMCTEIDVAGQPDPGDIDPISVEPLESQQWVLASIARLGFQITNVTFESSKLRGVSQQLPFHQEIHLNPPPSHQGRIEKVGLAFVASPRAMAFVLRAEDRDTPQDESFGVFQVPHAEAAETDWNAKIGQWLEAAVALPRSSRPGPAAQGSPPPPGQAPLPPPGGHSAFPPPPPQAAAAYGGPAEYGSHGNHHFPPPAPAPGQRQPAPVADPGYAPSPPGMPPAPGHGFPPPAHSPMPGHGMPSQGMPSHGMPSHGTPPHGTPPPAPQHGMPSHGMPSHGTPPHGTPPPAPQHGMPSHGAPSPAHGMPSHGAPPPAPPGPVPYAPAAHGGPPPPAPPGPAPYPPPAHVHHGPPGYHGHRHLGHGVAAAGLVGGVAAAGVAGGMAMGALDAAGYAQNVAGYVAGAPVDAFGNALAGYAGNVAGNVIADAAGGIAGDIAGDVAGELAGGAAEILGGLLGGLFG</sequence>
<accession>A0A7Y9EFX0</accession>
<feature type="compositionally biased region" description="Low complexity" evidence="1">
    <location>
        <begin position="357"/>
        <end position="368"/>
    </location>
</feature>
<gene>
    <name evidence="2" type="ORF">BJY14_002974</name>
</gene>
<feature type="compositionally biased region" description="Pro residues" evidence="1">
    <location>
        <begin position="260"/>
        <end position="284"/>
    </location>
</feature>
<protein>
    <submittedName>
        <fullName evidence="2">Sporulation-control protein spo0M</fullName>
    </submittedName>
</protein>
<proteinExistence type="predicted"/>
<feature type="compositionally biased region" description="Pro residues" evidence="1">
    <location>
        <begin position="439"/>
        <end position="455"/>
    </location>
</feature>
<keyword evidence="3" id="KW-1185">Reference proteome</keyword>
<reference evidence="2 3" key="1">
    <citation type="submission" date="2020-07" db="EMBL/GenBank/DDBJ databases">
        <title>Sequencing the genomes of 1000 actinobacteria strains.</title>
        <authorList>
            <person name="Klenk H.-P."/>
        </authorList>
    </citation>
    <scope>NUCLEOTIDE SEQUENCE [LARGE SCALE GENOMIC DNA]</scope>
    <source>
        <strain evidence="2 3">DSM 40398</strain>
    </source>
</reference>
<comment type="caution">
    <text evidence="2">The sequence shown here is derived from an EMBL/GenBank/DDBJ whole genome shotgun (WGS) entry which is preliminary data.</text>
</comment>
<organism evidence="2 3">
    <name type="scientific">Actinomadura luteofluorescens</name>
    <dbReference type="NCBI Taxonomy" id="46163"/>
    <lineage>
        <taxon>Bacteria</taxon>
        <taxon>Bacillati</taxon>
        <taxon>Actinomycetota</taxon>
        <taxon>Actinomycetes</taxon>
        <taxon>Streptosporangiales</taxon>
        <taxon>Thermomonosporaceae</taxon>
        <taxon>Actinomadura</taxon>
    </lineage>
</organism>
<dbReference type="EMBL" id="JACCBA010000001">
    <property type="protein sequence ID" value="NYD46991.1"/>
    <property type="molecule type" value="Genomic_DNA"/>
</dbReference>
<dbReference type="InterPro" id="IPR009776">
    <property type="entry name" value="Spore_0_M"/>
</dbReference>
<feature type="compositionally biased region" description="Low complexity" evidence="1">
    <location>
        <begin position="310"/>
        <end position="323"/>
    </location>
</feature>
<dbReference type="RefSeq" id="WP_179844145.1">
    <property type="nucleotide sequence ID" value="NZ_JACCBA010000001.1"/>
</dbReference>
<evidence type="ECO:0000313" key="2">
    <source>
        <dbReference type="EMBL" id="NYD46991.1"/>
    </source>
</evidence>
<dbReference type="PANTHER" id="PTHR40053">
    <property type="entry name" value="SPORULATION-CONTROL PROTEIN SPO0M"/>
    <property type="match status" value="1"/>
</dbReference>
<dbReference type="Pfam" id="PF07070">
    <property type="entry name" value="Spo0M"/>
    <property type="match status" value="1"/>
</dbReference>
<feature type="region of interest" description="Disordered" evidence="1">
    <location>
        <begin position="249"/>
        <end position="469"/>
    </location>
</feature>
<feature type="compositionally biased region" description="Pro residues" evidence="1">
    <location>
        <begin position="420"/>
        <end position="432"/>
    </location>
</feature>
<dbReference type="PANTHER" id="PTHR40053:SF1">
    <property type="entry name" value="SPORULATION-CONTROL PROTEIN SPO0M"/>
    <property type="match status" value="1"/>
</dbReference>
<evidence type="ECO:0000313" key="3">
    <source>
        <dbReference type="Proteomes" id="UP000529783"/>
    </source>
</evidence>
<evidence type="ECO:0000256" key="1">
    <source>
        <dbReference type="SAM" id="MobiDB-lite"/>
    </source>
</evidence>
<dbReference type="Proteomes" id="UP000529783">
    <property type="component" value="Unassembled WGS sequence"/>
</dbReference>
<dbReference type="AlphaFoldDB" id="A0A7Y9EFX0"/>
<name>A0A7Y9EFX0_9ACTN</name>
<feature type="compositionally biased region" description="Low complexity" evidence="1">
    <location>
        <begin position="377"/>
        <end position="392"/>
    </location>
</feature>